<feature type="domain" description="MgtC/SapB/SrpB/YhiD N-terminal" evidence="2">
    <location>
        <begin position="16"/>
        <end position="139"/>
    </location>
</feature>
<feature type="transmembrane region" description="Helical" evidence="1">
    <location>
        <begin position="206"/>
        <end position="228"/>
    </location>
</feature>
<evidence type="ECO:0000313" key="4">
    <source>
        <dbReference type="EMBL" id="PQA88579.1"/>
    </source>
</evidence>
<keyword evidence="1" id="KW-0472">Membrane</keyword>
<dbReference type="OrthoDB" id="9813718at2"/>
<feature type="transmembrane region" description="Helical" evidence="1">
    <location>
        <begin position="372"/>
        <end position="395"/>
    </location>
</feature>
<proteinExistence type="predicted"/>
<name>A0A2S7K7Y8_9PROT</name>
<dbReference type="Pfam" id="PF13194">
    <property type="entry name" value="DUF4010"/>
    <property type="match status" value="1"/>
</dbReference>
<dbReference type="InterPro" id="IPR025105">
    <property type="entry name" value="DUF4010"/>
</dbReference>
<evidence type="ECO:0000259" key="3">
    <source>
        <dbReference type="Pfam" id="PF13194"/>
    </source>
</evidence>
<feature type="transmembrane region" description="Helical" evidence="1">
    <location>
        <begin position="42"/>
        <end position="61"/>
    </location>
</feature>
<feature type="transmembrane region" description="Helical" evidence="1">
    <location>
        <begin position="181"/>
        <end position="200"/>
    </location>
</feature>
<feature type="transmembrane region" description="Helical" evidence="1">
    <location>
        <begin position="269"/>
        <end position="290"/>
    </location>
</feature>
<feature type="transmembrane region" description="Helical" evidence="1">
    <location>
        <begin position="100"/>
        <end position="131"/>
    </location>
</feature>
<dbReference type="PANTHER" id="PTHR39084:SF1">
    <property type="entry name" value="DUF4010 DOMAIN-CONTAINING PROTEIN"/>
    <property type="match status" value="1"/>
</dbReference>
<feature type="transmembrane region" description="Helical" evidence="1">
    <location>
        <begin position="338"/>
        <end position="360"/>
    </location>
</feature>
<keyword evidence="1" id="KW-1133">Transmembrane helix</keyword>
<sequence>MPDLAADISLSDLIHLAVALAIGFLIGFEREHAHRIEARERSFAGARTFSLTALSGALAGLLDGSLLLPSVLLASIAVLTAVAYWAMAREKPGAGGTTEIALFVTFLLGLAATRELVVEAAIGGVATAIILSMKARVQRVASALSEGELHAALRLLAISVIILPILPDQDFGPYGALNPRTIWLMVVFISGLSFLGYWLIKFLGEGRGVLLTGLAGGLASSTATTLSLSRFAKEGAEGRAVAAGIIAANVMMLIRVGVLTAAISRAVLATLWPALLAGAAVGAAAALYLWRGRNASREAETPLEIGNPMEIRPALVFAALLAVISLAAGFSADEFGNAGLVVVALISGLADVDALTLTAGRQAASGAVGVDPAALAVMAAVASNIVVKGGMAWAIGGARAGTPVAMALAAIIAAGGVVLFVF</sequence>
<dbReference type="AlphaFoldDB" id="A0A2S7K7Y8"/>
<dbReference type="PANTHER" id="PTHR39084">
    <property type="entry name" value="MEMBRANE PROTEIN-RELATED"/>
    <property type="match status" value="1"/>
</dbReference>
<protein>
    <submittedName>
        <fullName evidence="4">Uncharacterized protein</fullName>
    </submittedName>
</protein>
<feature type="transmembrane region" description="Helical" evidence="1">
    <location>
        <begin position="401"/>
        <end position="421"/>
    </location>
</feature>
<evidence type="ECO:0000313" key="5">
    <source>
        <dbReference type="Proteomes" id="UP000239504"/>
    </source>
</evidence>
<dbReference type="RefSeq" id="WP_133162260.1">
    <property type="nucleotide sequence ID" value="NZ_PJCH01000005.1"/>
</dbReference>
<comment type="caution">
    <text evidence="4">The sequence shown here is derived from an EMBL/GenBank/DDBJ whole genome shotgun (WGS) entry which is preliminary data.</text>
</comment>
<keyword evidence="5" id="KW-1185">Reference proteome</keyword>
<evidence type="ECO:0000259" key="2">
    <source>
        <dbReference type="Pfam" id="PF02308"/>
    </source>
</evidence>
<feature type="domain" description="DUF4010" evidence="3">
    <location>
        <begin position="187"/>
        <end position="396"/>
    </location>
</feature>
<dbReference type="EMBL" id="PJCH01000005">
    <property type="protein sequence ID" value="PQA88579.1"/>
    <property type="molecule type" value="Genomic_DNA"/>
</dbReference>
<dbReference type="Pfam" id="PF02308">
    <property type="entry name" value="MgtC"/>
    <property type="match status" value="1"/>
</dbReference>
<accession>A0A2S7K7Y8</accession>
<organism evidence="4 5">
    <name type="scientific">Hyphococcus luteus</name>
    <dbReference type="NCBI Taxonomy" id="2058213"/>
    <lineage>
        <taxon>Bacteria</taxon>
        <taxon>Pseudomonadati</taxon>
        <taxon>Pseudomonadota</taxon>
        <taxon>Alphaproteobacteria</taxon>
        <taxon>Parvularculales</taxon>
        <taxon>Parvularculaceae</taxon>
        <taxon>Hyphococcus</taxon>
    </lineage>
</organism>
<feature type="transmembrane region" description="Helical" evidence="1">
    <location>
        <begin position="13"/>
        <end position="30"/>
    </location>
</feature>
<gene>
    <name evidence="4" type="ORF">CW354_09865</name>
</gene>
<feature type="transmembrane region" description="Helical" evidence="1">
    <location>
        <begin position="240"/>
        <end position="263"/>
    </location>
</feature>
<dbReference type="Proteomes" id="UP000239504">
    <property type="component" value="Unassembled WGS sequence"/>
</dbReference>
<feature type="transmembrane region" description="Helical" evidence="1">
    <location>
        <begin position="67"/>
        <end position="88"/>
    </location>
</feature>
<feature type="transmembrane region" description="Helical" evidence="1">
    <location>
        <begin position="311"/>
        <end position="332"/>
    </location>
</feature>
<dbReference type="InterPro" id="IPR049177">
    <property type="entry name" value="MgtC_SapB_SrpB_YhiD_N"/>
</dbReference>
<evidence type="ECO:0000256" key="1">
    <source>
        <dbReference type="SAM" id="Phobius"/>
    </source>
</evidence>
<reference evidence="4 5" key="1">
    <citation type="submission" date="2017-12" db="EMBL/GenBank/DDBJ databases">
        <authorList>
            <person name="Hurst M.R.H."/>
        </authorList>
    </citation>
    <scope>NUCLEOTIDE SEQUENCE [LARGE SCALE GENOMIC DNA]</scope>
    <source>
        <strain evidence="4 5">SY-3-19</strain>
    </source>
</reference>
<keyword evidence="1" id="KW-0812">Transmembrane</keyword>